<sequence>MRKLFLFVVIIGSAWAGPSVDSLCSQAAYLFFNRHLDSTYLDSAFNLLAIGRKTEPEHEQCLYLWSRIHTKKADLSHDKSEKRKLYERAMAIAETLKTIDEENPDGHMWWAVAYGCVGRMQGIAKSLFMVPTLKKEFGRVLDLDSTYTAAYEAFGELYYELPALVGGNLKKSEEFLVAGLKTDPDYTRLRLELSKVYIQQKRWQEAKEQLNNLMATKKPTCPADFELDDKLEALGLLDRIKDK</sequence>
<evidence type="ECO:0000313" key="3">
    <source>
        <dbReference type="Proteomes" id="UP000215559"/>
    </source>
</evidence>
<proteinExistence type="predicted"/>
<organism evidence="2 3">
    <name type="scientific">candidate division WOR-3 bacterium JGI_Cruoil_03_51_56</name>
    <dbReference type="NCBI Taxonomy" id="1973747"/>
    <lineage>
        <taxon>Bacteria</taxon>
        <taxon>Bacteria division WOR-3</taxon>
    </lineage>
</organism>
<evidence type="ECO:0000256" key="1">
    <source>
        <dbReference type="SAM" id="SignalP"/>
    </source>
</evidence>
<dbReference type="Gene3D" id="1.25.40.10">
    <property type="entry name" value="Tetratricopeptide repeat domain"/>
    <property type="match status" value="1"/>
</dbReference>
<gene>
    <name evidence="2" type="ORF">CH330_00160</name>
</gene>
<comment type="caution">
    <text evidence="2">The sequence shown here is derived from an EMBL/GenBank/DDBJ whole genome shotgun (WGS) entry which is preliminary data.</text>
</comment>
<evidence type="ECO:0008006" key="4">
    <source>
        <dbReference type="Google" id="ProtNLM"/>
    </source>
</evidence>
<dbReference type="AlphaFoldDB" id="A0A235C037"/>
<feature type="chain" id="PRO_5012692123" description="Tetratricopeptide repeat-like domain-containing protein" evidence="1">
    <location>
        <begin position="17"/>
        <end position="243"/>
    </location>
</feature>
<name>A0A235C037_UNCW3</name>
<dbReference type="Proteomes" id="UP000215559">
    <property type="component" value="Unassembled WGS sequence"/>
</dbReference>
<keyword evidence="1" id="KW-0732">Signal</keyword>
<accession>A0A235C037</accession>
<feature type="signal peptide" evidence="1">
    <location>
        <begin position="1"/>
        <end position="16"/>
    </location>
</feature>
<protein>
    <recommendedName>
        <fullName evidence="4">Tetratricopeptide repeat-like domain-containing protein</fullName>
    </recommendedName>
</protein>
<dbReference type="InterPro" id="IPR011990">
    <property type="entry name" value="TPR-like_helical_dom_sf"/>
</dbReference>
<dbReference type="SUPFAM" id="SSF48452">
    <property type="entry name" value="TPR-like"/>
    <property type="match status" value="1"/>
</dbReference>
<dbReference type="Pfam" id="PF14559">
    <property type="entry name" value="TPR_19"/>
    <property type="match status" value="1"/>
</dbReference>
<evidence type="ECO:0000313" key="2">
    <source>
        <dbReference type="EMBL" id="OYD17417.1"/>
    </source>
</evidence>
<dbReference type="EMBL" id="NOZP01000004">
    <property type="protein sequence ID" value="OYD17417.1"/>
    <property type="molecule type" value="Genomic_DNA"/>
</dbReference>
<reference evidence="2 3" key="1">
    <citation type="submission" date="2017-07" db="EMBL/GenBank/DDBJ databases">
        <title>Recovery of genomes from metagenomes via a dereplication, aggregation, and scoring strategy.</title>
        <authorList>
            <person name="Sieber C.M."/>
            <person name="Probst A.J."/>
            <person name="Sharrar A."/>
            <person name="Thomas B.C."/>
            <person name="Hess M."/>
            <person name="Tringe S.G."/>
            <person name="Banfield J.F."/>
        </authorList>
    </citation>
    <scope>NUCLEOTIDE SEQUENCE [LARGE SCALE GENOMIC DNA]</scope>
    <source>
        <strain evidence="2">JGI_Cruoil_03_51_56</strain>
    </source>
</reference>